<evidence type="ECO:0000256" key="3">
    <source>
        <dbReference type="ARBA" id="ARBA00022692"/>
    </source>
</evidence>
<feature type="domain" description="Citrate transporter-like" evidence="7">
    <location>
        <begin position="62"/>
        <end position="410"/>
    </location>
</feature>
<proteinExistence type="predicted"/>
<evidence type="ECO:0000256" key="5">
    <source>
        <dbReference type="ARBA" id="ARBA00023136"/>
    </source>
</evidence>
<dbReference type="Pfam" id="PF03600">
    <property type="entry name" value="CitMHS"/>
    <property type="match status" value="1"/>
</dbReference>
<dbReference type="GO" id="GO:0055085">
    <property type="term" value="P:transmembrane transport"/>
    <property type="evidence" value="ECO:0007669"/>
    <property type="project" value="InterPro"/>
</dbReference>
<evidence type="ECO:0000313" key="9">
    <source>
        <dbReference type="Proteomes" id="UP000346198"/>
    </source>
</evidence>
<dbReference type="AlphaFoldDB" id="A0A6C2UJ62"/>
<feature type="transmembrane region" description="Helical" evidence="6">
    <location>
        <begin position="132"/>
        <end position="161"/>
    </location>
</feature>
<dbReference type="EMBL" id="CAAHFH010000001">
    <property type="protein sequence ID" value="VGO19451.1"/>
    <property type="molecule type" value="Genomic_DNA"/>
</dbReference>
<evidence type="ECO:0000256" key="1">
    <source>
        <dbReference type="ARBA" id="ARBA00004141"/>
    </source>
</evidence>
<gene>
    <name evidence="8" type="ORF">SCARR_01509</name>
</gene>
<organism evidence="8 9">
    <name type="scientific">Pontiella sulfatireligans</name>
    <dbReference type="NCBI Taxonomy" id="2750658"/>
    <lineage>
        <taxon>Bacteria</taxon>
        <taxon>Pseudomonadati</taxon>
        <taxon>Kiritimatiellota</taxon>
        <taxon>Kiritimatiellia</taxon>
        <taxon>Kiritimatiellales</taxon>
        <taxon>Pontiellaceae</taxon>
        <taxon>Pontiella</taxon>
    </lineage>
</organism>
<feature type="transmembrane region" description="Helical" evidence="6">
    <location>
        <begin position="448"/>
        <end position="470"/>
    </location>
</feature>
<feature type="transmembrane region" description="Helical" evidence="6">
    <location>
        <begin position="173"/>
        <end position="193"/>
    </location>
</feature>
<feature type="transmembrane region" description="Helical" evidence="6">
    <location>
        <begin position="213"/>
        <end position="233"/>
    </location>
</feature>
<name>A0A6C2UJ62_9BACT</name>
<dbReference type="InterPro" id="IPR051475">
    <property type="entry name" value="Diverse_Ion_Transporter"/>
</dbReference>
<dbReference type="GO" id="GO:0016020">
    <property type="term" value="C:membrane"/>
    <property type="evidence" value="ECO:0007669"/>
    <property type="project" value="UniProtKB-SubCell"/>
</dbReference>
<dbReference type="PANTHER" id="PTHR43568:SF1">
    <property type="entry name" value="P PROTEIN"/>
    <property type="match status" value="1"/>
</dbReference>
<dbReference type="InterPro" id="IPR004680">
    <property type="entry name" value="Cit_transptr-like_dom"/>
</dbReference>
<keyword evidence="4 6" id="KW-1133">Transmembrane helix</keyword>
<comment type="subcellular location">
    <subcellularLocation>
        <location evidence="1">Membrane</location>
        <topology evidence="1">Multi-pass membrane protein</topology>
    </subcellularLocation>
</comment>
<evidence type="ECO:0000259" key="7">
    <source>
        <dbReference type="Pfam" id="PF03600"/>
    </source>
</evidence>
<accession>A0A6C2UJ62</accession>
<dbReference type="RefSeq" id="WP_136060846.1">
    <property type="nucleotide sequence ID" value="NZ_CAAHFH010000001.1"/>
</dbReference>
<keyword evidence="5 6" id="KW-0472">Membrane</keyword>
<feature type="transmembrane region" description="Helical" evidence="6">
    <location>
        <begin position="89"/>
        <end position="108"/>
    </location>
</feature>
<evidence type="ECO:0000256" key="4">
    <source>
        <dbReference type="ARBA" id="ARBA00022989"/>
    </source>
</evidence>
<feature type="transmembrane region" description="Helical" evidence="6">
    <location>
        <begin position="19"/>
        <end position="37"/>
    </location>
</feature>
<keyword evidence="2" id="KW-0813">Transport</keyword>
<feature type="transmembrane region" description="Helical" evidence="6">
    <location>
        <begin position="290"/>
        <end position="309"/>
    </location>
</feature>
<dbReference type="PANTHER" id="PTHR43568">
    <property type="entry name" value="P PROTEIN"/>
    <property type="match status" value="1"/>
</dbReference>
<feature type="transmembrane region" description="Helical" evidence="6">
    <location>
        <begin position="321"/>
        <end position="342"/>
    </location>
</feature>
<reference evidence="8 9" key="1">
    <citation type="submission" date="2019-04" db="EMBL/GenBank/DDBJ databases">
        <authorList>
            <person name="Van Vliet M D."/>
        </authorList>
    </citation>
    <scope>NUCLEOTIDE SEQUENCE [LARGE SCALE GENOMIC DNA]</scope>
    <source>
        <strain evidence="8 9">F21</strain>
    </source>
</reference>
<keyword evidence="9" id="KW-1185">Reference proteome</keyword>
<evidence type="ECO:0000313" key="8">
    <source>
        <dbReference type="EMBL" id="VGO19451.1"/>
    </source>
</evidence>
<protein>
    <submittedName>
        <fullName evidence="8">Putative transporter</fullName>
    </submittedName>
</protein>
<feature type="transmembrane region" description="Helical" evidence="6">
    <location>
        <begin position="362"/>
        <end position="391"/>
    </location>
</feature>
<evidence type="ECO:0000256" key="2">
    <source>
        <dbReference type="ARBA" id="ARBA00022448"/>
    </source>
</evidence>
<sequence>MHSDDNGEVLSTRQLIQRLILLLTISTGVGVAGATFGGLDMNQSVATSVFLAIILGTLFFWTFRLAIAFLGLGVLIFTKSLNIPHFVEAAALPVILFLVGMMIVVGALRDLGFFTWVVQALISIPKMTGRKFIAATSVASALLACAVDEVTSIIFIATLIFQVCNRLKLSPTPYIIICVLCTNIGSAGTMMGNPVGIFIGTQAGLTFGDFFRWAFPIMLVSLASCVAITMYWFRKDLNLFDERLKDRMDRQLSLVPKVVVPYKRGLAVLLLTLAFIASHHALEEGLHLDTNSVLLVAPLACAGFIMLFKRDRARYYVEREVDWWTLLFFMLLFAIAGTLEYTGVTEIIAHSFVSVCGDKPAILIPSIMATTAIGSAFVDNVIFVAAFSPVITELGKTMSAMPLWWALLFGACFGGNITLIGSTANIVALGMLEKQSHSSIGFFQWLKIGALSALAACLIAWGMLTVMAPLMPPQ</sequence>
<feature type="transmembrane region" description="Helical" evidence="6">
    <location>
        <begin position="403"/>
        <end position="428"/>
    </location>
</feature>
<dbReference type="Proteomes" id="UP000346198">
    <property type="component" value="Unassembled WGS sequence"/>
</dbReference>
<feature type="transmembrane region" description="Helical" evidence="6">
    <location>
        <begin position="49"/>
        <end position="77"/>
    </location>
</feature>
<keyword evidence="3 6" id="KW-0812">Transmembrane</keyword>
<evidence type="ECO:0000256" key="6">
    <source>
        <dbReference type="SAM" id="Phobius"/>
    </source>
</evidence>
<feature type="transmembrane region" description="Helical" evidence="6">
    <location>
        <begin position="254"/>
        <end position="278"/>
    </location>
</feature>